<dbReference type="Gene3D" id="3.40.50.300">
    <property type="entry name" value="P-loop containing nucleotide triphosphate hydrolases"/>
    <property type="match status" value="1"/>
</dbReference>
<dbReference type="Proteomes" id="UP001630127">
    <property type="component" value="Unassembled WGS sequence"/>
</dbReference>
<keyword evidence="2" id="KW-0433">Leucine-rich repeat</keyword>
<feature type="chain" id="PRO_5044858284" evidence="7">
    <location>
        <begin position="20"/>
        <end position="1238"/>
    </location>
</feature>
<comment type="caution">
    <text evidence="13">The sequence shown here is derived from an EMBL/GenBank/DDBJ whole genome shotgun (WGS) entry which is preliminary data.</text>
</comment>
<dbReference type="InterPro" id="IPR058922">
    <property type="entry name" value="WHD_DRP"/>
</dbReference>
<dbReference type="Pfam" id="PF23559">
    <property type="entry name" value="WHD_DRP"/>
    <property type="match status" value="1"/>
</dbReference>
<dbReference type="Gene3D" id="1.10.8.430">
    <property type="entry name" value="Helical domain of apoptotic protease-activating factors"/>
    <property type="match status" value="1"/>
</dbReference>
<dbReference type="InterPro" id="IPR057135">
    <property type="entry name" value="At4g27190-like_LRR"/>
</dbReference>
<evidence type="ECO:0000256" key="3">
    <source>
        <dbReference type="ARBA" id="ARBA00022737"/>
    </source>
</evidence>
<dbReference type="Gene3D" id="3.80.10.10">
    <property type="entry name" value="Ribonuclease Inhibitor"/>
    <property type="match status" value="2"/>
</dbReference>
<gene>
    <name evidence="13" type="ORF">ACH5RR_028777</name>
</gene>
<organism evidence="13 14">
    <name type="scientific">Cinchona calisaya</name>
    <dbReference type="NCBI Taxonomy" id="153742"/>
    <lineage>
        <taxon>Eukaryota</taxon>
        <taxon>Viridiplantae</taxon>
        <taxon>Streptophyta</taxon>
        <taxon>Embryophyta</taxon>
        <taxon>Tracheophyta</taxon>
        <taxon>Spermatophyta</taxon>
        <taxon>Magnoliopsida</taxon>
        <taxon>eudicotyledons</taxon>
        <taxon>Gunneridae</taxon>
        <taxon>Pentapetalae</taxon>
        <taxon>asterids</taxon>
        <taxon>lamiids</taxon>
        <taxon>Gentianales</taxon>
        <taxon>Rubiaceae</taxon>
        <taxon>Cinchonoideae</taxon>
        <taxon>Cinchoneae</taxon>
        <taxon>Cinchona</taxon>
    </lineage>
</organism>
<evidence type="ECO:0000313" key="14">
    <source>
        <dbReference type="Proteomes" id="UP001630127"/>
    </source>
</evidence>
<dbReference type="InterPro" id="IPR041118">
    <property type="entry name" value="Rx_N"/>
</dbReference>
<evidence type="ECO:0000256" key="7">
    <source>
        <dbReference type="SAM" id="SignalP"/>
    </source>
</evidence>
<evidence type="ECO:0000256" key="6">
    <source>
        <dbReference type="ARBA" id="ARBA00022840"/>
    </source>
</evidence>
<dbReference type="FunFam" id="1.10.8.430:FF:000003">
    <property type="entry name" value="Probable disease resistance protein At5g66910"/>
    <property type="match status" value="1"/>
</dbReference>
<dbReference type="Pfam" id="PF18052">
    <property type="entry name" value="Rx_N"/>
    <property type="match status" value="1"/>
</dbReference>
<feature type="domain" description="R13L1/DRL21-like LRR repeat region" evidence="12">
    <location>
        <begin position="703"/>
        <end position="828"/>
    </location>
</feature>
<proteinExistence type="inferred from homology"/>
<evidence type="ECO:0000259" key="9">
    <source>
        <dbReference type="Pfam" id="PF18052"/>
    </source>
</evidence>
<evidence type="ECO:0000256" key="1">
    <source>
        <dbReference type="ARBA" id="ARBA00008894"/>
    </source>
</evidence>
<sequence length="1238" mass="141119">MAAALVGGAFLSAFLQVLFDRIASRDFLKLFQTRKIDHELLNKLETNLLTVGAMLDDAENKETRNQAVKGWLDKLHATVYEADDLLDQINTEALRVKVETEYQSSSSTGQVSSTVFATYNSDQFLEGIMPEIEKIVVRLDGFIQQIVPLGLQNVESKIKSYRTPSISLVDETTLYGRDVVKEKIIQMLLSEDANGDNNFTVVSIVGLGGIGKTTLAQLVYDDKKVKNHFPTTKAWVCVSEDYDVNRMTKELLKELKIEFSDSSESLNSLQVKLQRGLIDKKFLLVLDDVWNRQYSDWNKLKILFQDGSKGSKIIVTTRDEKIARMMGQERSIHRLDIISKKDSWSLFEKHAFGDGDNENREELEEIGKKIVSKCKGLPLAVKTVAGLLRSTRMVEEWKDILENDLWNQTNNPDDILPALKLSYVHLPSHLKRCFAYCAVFHKDFMFTKDQIIQLWHANGLLEHRRNDTRIEHKGEEYLHELRSRSLLQQSTDCNHFSMHDLINDLAKSIFGKFCLRLEDHDSRHGTVARVRNFTYNPRMNDTFDKFKLLGEIENLATFLPLKNFTTFLPLKYPYFHKRISNKFLHDMLPKFKSLRVLSLAGYNITKLPDSFIGLKQLRFLNLSFTKITKLQEWVCTLYNLQTLLLSNCEKLEELPIHLLKLINLCYLDISGTRLNKMPTQMGRLKNFQVLTGFVVGKDGGSGIQELGQFQKLSGKQLFISGLENVSCGRDASMANVKGMKHLEHLTLKWNGDAEGSQVARDVFDELQPHSSIKHLEINGYCGTRLPDWLGNPLFCHMKSLSLYDCQYCFVLPPLGQLPSLESLEIVGMSKILALSREMYYGDSCEIKPFLSLKKLKIQNMEELERWDIPECETFCNIEELNITNCPRIVGKLPTNLSSLEILKISKCDKLELPNGQLGIFNEDIQLFLSLRELKISGLQNLKELYPEPDSLPSLEVLKIKNCKSLLPFRIGDLPATLKTLKYDGCVSNLELQLLEGESSRGGTLIDWLTLRNLDSLKVASLGSFPRLKIVQISDCKMLSFGIPEGGLPAPNLTHLYLYKCEKLKSLPERMQSLLPSLRNLVIYNCPEIECFPEGGLPSSLESLGIYNCKKLMSSSRVWDLPRLTSLSNLLIGGVDDESFPNEDLLLPRTLEHLDLLGYRNLKMLNYSGLRHLTCLNKLTISNCPSIKWLPDEGLPASLTTLRIWECPQLKPRLEWEKGQDWHKVAHMPCVVVDDELFP</sequence>
<evidence type="ECO:0000313" key="13">
    <source>
        <dbReference type="EMBL" id="KAL3509376.1"/>
    </source>
</evidence>
<evidence type="ECO:0000259" key="11">
    <source>
        <dbReference type="Pfam" id="PF23559"/>
    </source>
</evidence>
<keyword evidence="14" id="KW-1185">Reference proteome</keyword>
<keyword evidence="3" id="KW-0677">Repeat</keyword>
<dbReference type="InterPro" id="IPR032675">
    <property type="entry name" value="LRR_dom_sf"/>
</dbReference>
<feature type="domain" description="Disease resistance N-terminal" evidence="9">
    <location>
        <begin position="10"/>
        <end position="103"/>
    </location>
</feature>
<dbReference type="InterPro" id="IPR027417">
    <property type="entry name" value="P-loop_NTPase"/>
</dbReference>
<feature type="domain" description="NB-ARC" evidence="8">
    <location>
        <begin position="181"/>
        <end position="352"/>
    </location>
</feature>
<comment type="similarity">
    <text evidence="1">Belongs to the disease resistance NB-LRR family.</text>
</comment>
<feature type="domain" description="Disease resistance protein winged helix" evidence="11">
    <location>
        <begin position="439"/>
        <end position="506"/>
    </location>
</feature>
<protein>
    <submittedName>
        <fullName evidence="13">Uncharacterized protein</fullName>
    </submittedName>
</protein>
<dbReference type="PANTHER" id="PTHR36766">
    <property type="entry name" value="PLANT BROAD-SPECTRUM MILDEW RESISTANCE PROTEIN RPW8"/>
    <property type="match status" value="1"/>
</dbReference>
<dbReference type="InterPro" id="IPR056789">
    <property type="entry name" value="LRR_R13L1-DRL21"/>
</dbReference>
<keyword evidence="6" id="KW-0067">ATP-binding</keyword>
<dbReference type="InterPro" id="IPR002182">
    <property type="entry name" value="NB-ARC"/>
</dbReference>
<evidence type="ECO:0000259" key="12">
    <source>
        <dbReference type="Pfam" id="PF25019"/>
    </source>
</evidence>
<feature type="domain" description="Disease resistance protein At4g27190-like leucine-rich repeats" evidence="10">
    <location>
        <begin position="872"/>
        <end position="965"/>
    </location>
</feature>
<dbReference type="GO" id="GO:0005524">
    <property type="term" value="F:ATP binding"/>
    <property type="evidence" value="ECO:0007669"/>
    <property type="project" value="UniProtKB-KW"/>
</dbReference>
<dbReference type="SUPFAM" id="SSF52058">
    <property type="entry name" value="L domain-like"/>
    <property type="match status" value="2"/>
</dbReference>
<dbReference type="EMBL" id="JBJUIK010000012">
    <property type="protein sequence ID" value="KAL3509376.1"/>
    <property type="molecule type" value="Genomic_DNA"/>
</dbReference>
<dbReference type="SUPFAM" id="SSF52540">
    <property type="entry name" value="P-loop containing nucleoside triphosphate hydrolases"/>
    <property type="match status" value="1"/>
</dbReference>
<keyword evidence="4" id="KW-0547">Nucleotide-binding</keyword>
<feature type="signal peptide" evidence="7">
    <location>
        <begin position="1"/>
        <end position="19"/>
    </location>
</feature>
<dbReference type="PRINTS" id="PR00364">
    <property type="entry name" value="DISEASERSIST"/>
</dbReference>
<evidence type="ECO:0000259" key="8">
    <source>
        <dbReference type="Pfam" id="PF00931"/>
    </source>
</evidence>
<keyword evidence="5" id="KW-0611">Plant defense</keyword>
<reference evidence="13 14" key="1">
    <citation type="submission" date="2024-11" db="EMBL/GenBank/DDBJ databases">
        <title>A near-complete genome assembly of Cinchona calisaya.</title>
        <authorList>
            <person name="Lian D.C."/>
            <person name="Zhao X.W."/>
            <person name="Wei L."/>
        </authorList>
    </citation>
    <scope>NUCLEOTIDE SEQUENCE [LARGE SCALE GENOMIC DNA]</scope>
    <source>
        <tissue evidence="13">Nenye</tissue>
    </source>
</reference>
<dbReference type="Pfam" id="PF25019">
    <property type="entry name" value="LRR_R13L1-DRL21"/>
    <property type="match status" value="1"/>
</dbReference>
<accession>A0ABD2YPR8</accession>
<dbReference type="InterPro" id="IPR042197">
    <property type="entry name" value="Apaf_helical"/>
</dbReference>
<dbReference type="PANTHER" id="PTHR36766:SF51">
    <property type="entry name" value="DISEASE RESISTANCE RPP13-LIKE PROTEIN 1"/>
    <property type="match status" value="1"/>
</dbReference>
<dbReference type="Gene3D" id="1.20.5.4130">
    <property type="match status" value="1"/>
</dbReference>
<dbReference type="FunFam" id="3.40.50.300:FF:001091">
    <property type="entry name" value="Probable disease resistance protein At1g61300"/>
    <property type="match status" value="1"/>
</dbReference>
<dbReference type="Pfam" id="PF23247">
    <property type="entry name" value="LRR_RPS2"/>
    <property type="match status" value="1"/>
</dbReference>
<dbReference type="GO" id="GO:0006952">
    <property type="term" value="P:defense response"/>
    <property type="evidence" value="ECO:0007669"/>
    <property type="project" value="UniProtKB-KW"/>
</dbReference>
<keyword evidence="7" id="KW-0732">Signal</keyword>
<evidence type="ECO:0000256" key="5">
    <source>
        <dbReference type="ARBA" id="ARBA00022821"/>
    </source>
</evidence>
<evidence type="ECO:0000256" key="4">
    <source>
        <dbReference type="ARBA" id="ARBA00022741"/>
    </source>
</evidence>
<evidence type="ECO:0000259" key="10">
    <source>
        <dbReference type="Pfam" id="PF23247"/>
    </source>
</evidence>
<dbReference type="GO" id="GO:0051707">
    <property type="term" value="P:response to other organism"/>
    <property type="evidence" value="ECO:0007669"/>
    <property type="project" value="UniProtKB-ARBA"/>
</dbReference>
<dbReference type="AlphaFoldDB" id="A0ABD2YPR8"/>
<dbReference type="InterPro" id="IPR036388">
    <property type="entry name" value="WH-like_DNA-bd_sf"/>
</dbReference>
<name>A0ABD2YPR8_9GENT</name>
<evidence type="ECO:0000256" key="2">
    <source>
        <dbReference type="ARBA" id="ARBA00022614"/>
    </source>
</evidence>
<dbReference type="Gene3D" id="1.10.10.10">
    <property type="entry name" value="Winged helix-like DNA-binding domain superfamily/Winged helix DNA-binding domain"/>
    <property type="match status" value="1"/>
</dbReference>
<dbReference type="Pfam" id="PF00931">
    <property type="entry name" value="NB-ARC"/>
    <property type="match status" value="1"/>
</dbReference>